<reference evidence="2" key="1">
    <citation type="submission" date="2020-02" db="EMBL/GenBank/DDBJ databases">
        <authorList>
            <person name="Meier V. D."/>
        </authorList>
    </citation>
    <scope>NUCLEOTIDE SEQUENCE</scope>
    <source>
        <strain evidence="2">AVDCRST_MAG68</strain>
    </source>
</reference>
<sequence length="43" mass="4650">MQPPRVASAEAGLLPEQQAKGAIRVPCPGKQIRASHRDTEAQR</sequence>
<feature type="region of interest" description="Disordered" evidence="1">
    <location>
        <begin position="1"/>
        <end position="43"/>
    </location>
</feature>
<proteinExistence type="predicted"/>
<name>A0A6J4MWI2_9BACT</name>
<protein>
    <submittedName>
        <fullName evidence="2">Uncharacterized protein</fullName>
    </submittedName>
</protein>
<evidence type="ECO:0000313" key="2">
    <source>
        <dbReference type="EMBL" id="CAA9370796.1"/>
    </source>
</evidence>
<accession>A0A6J4MWI2</accession>
<dbReference type="EMBL" id="CADCTW010000243">
    <property type="protein sequence ID" value="CAA9370796.1"/>
    <property type="molecule type" value="Genomic_DNA"/>
</dbReference>
<gene>
    <name evidence="2" type="ORF">AVDCRST_MAG68-5739</name>
</gene>
<evidence type="ECO:0000256" key="1">
    <source>
        <dbReference type="SAM" id="MobiDB-lite"/>
    </source>
</evidence>
<dbReference type="AlphaFoldDB" id="A0A6J4MWI2"/>
<organism evidence="2">
    <name type="scientific">uncultured Gemmatimonadota bacterium</name>
    <dbReference type="NCBI Taxonomy" id="203437"/>
    <lineage>
        <taxon>Bacteria</taxon>
        <taxon>Pseudomonadati</taxon>
        <taxon>Gemmatimonadota</taxon>
        <taxon>environmental samples</taxon>
    </lineage>
</organism>